<evidence type="ECO:0000256" key="1">
    <source>
        <dbReference type="SAM" id="MobiDB-lite"/>
    </source>
</evidence>
<dbReference type="Proteomes" id="UP000694424">
    <property type="component" value="Unplaced"/>
</dbReference>
<accession>A0A8B9PQQ2</accession>
<protein>
    <submittedName>
        <fullName evidence="2">Uncharacterized protein</fullName>
    </submittedName>
</protein>
<reference evidence="2" key="2">
    <citation type="submission" date="2025-09" db="UniProtKB">
        <authorList>
            <consortium name="Ensembl"/>
        </authorList>
    </citation>
    <scope>IDENTIFICATION</scope>
</reference>
<reference evidence="2" key="1">
    <citation type="submission" date="2025-08" db="UniProtKB">
        <authorList>
            <consortium name="Ensembl"/>
        </authorList>
    </citation>
    <scope>IDENTIFICATION</scope>
</reference>
<name>A0A8B9PQQ2_APTOW</name>
<dbReference type="AlphaFoldDB" id="A0A8B9PQQ2"/>
<evidence type="ECO:0000313" key="3">
    <source>
        <dbReference type="Proteomes" id="UP000694424"/>
    </source>
</evidence>
<keyword evidence="3" id="KW-1185">Reference proteome</keyword>
<sequence>MEKEQHSETGKVICTACRTLPFSSPAAQSKWCEELGAKADRKPVRGFGQTRPSSLGGKSSRLVDPV</sequence>
<dbReference type="Ensembl" id="ENSAOWT00000011783.1">
    <property type="protein sequence ID" value="ENSAOWP00000010365.1"/>
    <property type="gene ID" value="ENSAOWG00000007135.1"/>
</dbReference>
<proteinExistence type="predicted"/>
<evidence type="ECO:0000313" key="2">
    <source>
        <dbReference type="Ensembl" id="ENSAOWP00000010365.1"/>
    </source>
</evidence>
<organism evidence="2 3">
    <name type="scientific">Apteryx owenii</name>
    <name type="common">Little spotted kiwi</name>
    <dbReference type="NCBI Taxonomy" id="8824"/>
    <lineage>
        <taxon>Eukaryota</taxon>
        <taxon>Metazoa</taxon>
        <taxon>Chordata</taxon>
        <taxon>Craniata</taxon>
        <taxon>Vertebrata</taxon>
        <taxon>Euteleostomi</taxon>
        <taxon>Archelosauria</taxon>
        <taxon>Archosauria</taxon>
        <taxon>Dinosauria</taxon>
        <taxon>Saurischia</taxon>
        <taxon>Theropoda</taxon>
        <taxon>Coelurosauria</taxon>
        <taxon>Aves</taxon>
        <taxon>Palaeognathae</taxon>
        <taxon>Apterygiformes</taxon>
        <taxon>Apterygidae</taxon>
        <taxon>Apteryx</taxon>
    </lineage>
</organism>
<feature type="region of interest" description="Disordered" evidence="1">
    <location>
        <begin position="41"/>
        <end position="66"/>
    </location>
</feature>